<dbReference type="InterPro" id="IPR047589">
    <property type="entry name" value="DUF11_rpt"/>
</dbReference>
<dbReference type="SUPFAM" id="SSF49401">
    <property type="entry name" value="Bacterial adhesins"/>
    <property type="match status" value="1"/>
</dbReference>
<organism evidence="6 7">
    <name type="scientific">Solihabitans fulvus</name>
    <dbReference type="NCBI Taxonomy" id="1892852"/>
    <lineage>
        <taxon>Bacteria</taxon>
        <taxon>Bacillati</taxon>
        <taxon>Actinomycetota</taxon>
        <taxon>Actinomycetes</taxon>
        <taxon>Pseudonocardiales</taxon>
        <taxon>Pseudonocardiaceae</taxon>
        <taxon>Solihabitans</taxon>
    </lineage>
</organism>
<feature type="region of interest" description="Disordered" evidence="1">
    <location>
        <begin position="1302"/>
        <end position="1336"/>
    </location>
</feature>
<dbReference type="Pfam" id="PF20009">
    <property type="entry name" value="GEVED"/>
    <property type="match status" value="1"/>
</dbReference>
<feature type="domain" description="DUF7927" evidence="5">
    <location>
        <begin position="1458"/>
        <end position="1577"/>
    </location>
</feature>
<protein>
    <submittedName>
        <fullName evidence="6">DUF11 domain-containing protein</fullName>
    </submittedName>
</protein>
<dbReference type="PANTHER" id="PTHR34819">
    <property type="entry name" value="LARGE CYSTEINE-RICH PERIPLASMIC PROTEIN OMCB"/>
    <property type="match status" value="1"/>
</dbReference>
<feature type="domain" description="DUF7927" evidence="5">
    <location>
        <begin position="1848"/>
        <end position="1965"/>
    </location>
</feature>
<evidence type="ECO:0000313" key="6">
    <source>
        <dbReference type="EMBL" id="KAA2252568.1"/>
    </source>
</evidence>
<keyword evidence="7" id="KW-1185">Reference proteome</keyword>
<feature type="domain" description="DUF7927" evidence="5">
    <location>
        <begin position="1717"/>
        <end position="1837"/>
    </location>
</feature>
<proteinExistence type="predicted"/>
<evidence type="ECO:0000259" key="5">
    <source>
        <dbReference type="Pfam" id="PF25549"/>
    </source>
</evidence>
<feature type="domain" description="DUF7927" evidence="5">
    <location>
        <begin position="428"/>
        <end position="544"/>
    </location>
</feature>
<comment type="caution">
    <text evidence="6">The sequence shown here is derived from an EMBL/GenBank/DDBJ whole genome shotgun (WGS) entry which is preliminary data.</text>
</comment>
<feature type="domain" description="DUF7927" evidence="5">
    <location>
        <begin position="2753"/>
        <end position="2865"/>
    </location>
</feature>
<dbReference type="InterPro" id="IPR013783">
    <property type="entry name" value="Ig-like_fold"/>
</dbReference>
<dbReference type="InterPro" id="IPR045474">
    <property type="entry name" value="GEVED"/>
</dbReference>
<feature type="region of interest" description="Disordered" evidence="1">
    <location>
        <begin position="915"/>
        <end position="934"/>
    </location>
</feature>
<dbReference type="NCBIfam" id="TIGR01451">
    <property type="entry name" value="B_ant_repeat"/>
    <property type="match status" value="22"/>
</dbReference>
<dbReference type="InterPro" id="IPR008966">
    <property type="entry name" value="Adhesion_dom_sf"/>
</dbReference>
<dbReference type="InterPro" id="IPR012291">
    <property type="entry name" value="CBM2_carb-bd_dom_sf"/>
</dbReference>
<accession>A0A5B2WNK6</accession>
<feature type="domain" description="DUF7927" evidence="5">
    <location>
        <begin position="1075"/>
        <end position="1190"/>
    </location>
</feature>
<feature type="chain" id="PRO_5039400356" evidence="3">
    <location>
        <begin position="27"/>
        <end position="3307"/>
    </location>
</feature>
<feature type="domain" description="DUF7927" evidence="5">
    <location>
        <begin position="2613"/>
        <end position="2731"/>
    </location>
</feature>
<gene>
    <name evidence="6" type="ORF">F0L68_35225</name>
</gene>
<feature type="domain" description="DUF7927" evidence="5">
    <location>
        <begin position="2232"/>
        <end position="2349"/>
    </location>
</feature>
<dbReference type="Gene3D" id="2.60.40.290">
    <property type="match status" value="2"/>
</dbReference>
<feature type="domain" description="DUF7927" evidence="5">
    <location>
        <begin position="2102"/>
        <end position="2221"/>
    </location>
</feature>
<evidence type="ECO:0000313" key="7">
    <source>
        <dbReference type="Proteomes" id="UP000323454"/>
    </source>
</evidence>
<feature type="domain" description="DUF7927" evidence="5">
    <location>
        <begin position="816"/>
        <end position="933"/>
    </location>
</feature>
<dbReference type="Gene3D" id="2.60.40.10">
    <property type="entry name" value="Immunoglobulins"/>
    <property type="match status" value="12"/>
</dbReference>
<feature type="signal peptide" evidence="3">
    <location>
        <begin position="1"/>
        <end position="26"/>
    </location>
</feature>
<dbReference type="RefSeq" id="WP_149854225.1">
    <property type="nucleotide sequence ID" value="NZ_VUOB01000074.1"/>
</dbReference>
<feature type="domain" description="DUF7927" evidence="5">
    <location>
        <begin position="1326"/>
        <end position="1450"/>
    </location>
</feature>
<sequence length="3307" mass="338814">MRVRPVRRFVAAVVAVLLGLSSFALVSSVAPPAEAYQTHPAGSWFGNTGTNTSASSTLPSGLQVTVAVANSLSIVRLSNNTAGSKGVVAGMYTPALPTSTPFIVLNTDPQGSGCFNSSQCGDFATLTVSFNRPVRNPVLHLTGIGAKLGAGNSQVQHRLTSSAPTGASLSAVASGATNLQVSGGNTIQVINKRSNTVCNSSTPGGSTAGCGSVPVNGTVSSLTFAVNQTGDGGAQITGDEYLLGVTADENFGDAPASYDAGTAASHIVSDLRMGARVDPNNTDVLNTGQVTPSPNAVAPGADITSAHTDGITKPLPRLATSDVGKTYSLTTSLSGASQAGRVCGWIDFNRNGVFDNPGERACADFAAGATSVTLSWTVPNTIVAGYTYARLRAGYDTTQVQSPTGLADSGEVEDYRLPIESVLFEKKADKSTANPGDKVTYTVTVNNNGPVDVSGVQFQDDLTKVLDDATWNNDAVARPAGGTITAAMPNLTWAGTVKAGQTITVTYSVTVKNPNTGDNQLVNGIRTNTGNCQTGSTDPKCTTTVNTPGMELNKTADKSSANPGDTVKYTVTVRNTGKTPLTNANFTDDLTNVIDDATVNTGSVTSSVGSATYTAPKLSWTGTLAVGATATVTYTVTVKNPVTGDFKLVNAVTSTTPGNNCPSGSTDPKCTTSTPISGLRIAKVPSKSSANPGDTVTYTVTVTNTGQTVQTNATFTDDLSKVVDDATFNNDQAINPSTAGVVSYTAPKLTWTGNLAVGASVTVTYSVTVHNPVTGDHKLTNTITSTTPGNNCVAGSTDPLCSTTTPISGIEITKVPSKTSANPGDTVTYTVTVRNTGQTTVTNATFTDDLSKVIDDATFNAGSITASPGTATYSAPKLTWTGTLAVGATATVTYSVTVNNPDTGDHKLDNVVTSTTPGSNCPTGSTDPKCTTSTPVSGLTIAKTSGKASANPGDTVTYTVTVTNTGQTVQTNATFTDDLSKVVDDATFNAGSITASAGAATYSAPKLTWTGTLAVGEAATITYTVTVNNPDTGDHKLDNVVTSTTPGNNCPTGSTDPKCTTSTPVSGMQITKVPNKSSANPGDTVQYTVTVKNTGQTPLSGATFTDDLSKVVDDATVNAGSITADKGAATYAAPKLTWTGDIPVGATATVTYTVTVNNPDTGDHKLDNVVTSTTPGNNCPTGSTDPKCATSTPVSGLRIVKSVDRTQVVPGDTLTYTVTVTNTGQTVQNGATFTDDLTQVIDDATFNTGSITASPGTATYAAPKLTWTGDLAVGAKATITYTVTVKNPDPGDKKLNNVVTSTTPGNNCPPGSTDPSCSTTTPGKEMTVKKTSDKATANPGDTVTYTVTVTNTGQVPLTGAQAASFTDNLSNVIDDATFTTGSITASVGTATYTAPNLAWTGDLAIGATATVTYSVRVNNPITGDHQLSNVVSTPVPGNCEPGSTNPDCSTKTPLPGMEIEKKADKASANPGDTVTYTVTVRNTGKTVLTGATFTDDLTNVIDDATFNAGSITASPGAATYSAPKLTWTGDLPLGATATITYTVTVNNPAAGDHKLANVVTSTTPGNNCPTGSTDPKCGTSTPVSGIEIRKAADKTDAKPGDKVTYTVTVHNTGQTVLTGATFTDDLTQVVDDATFNNDQSATIGTPTYAAPKLTWTGNLPVGATSTVTYSVTVNNPVKGDFKLTNVVTTTTPGGNCPVGSKDPKCGTTTPIAGLEITKVADKANAKPGDKVTYTVTVKNTGQTVQTGATFTDDLTKVIDDATFNSDESATIGTATYAAPKLTWLGDLPIGSTATVKYSVTVNNPVKGDFKLTNVVTSTTPGGNCPPGSTDPKCGTTTPIAGLEITKVTDKKDAKPGDKVTYTVTVKNTGQTVQTGATFTDDLTQVVDDATFNNDQSATIGTPTYTAPKLTWVGDLPIGSTATITYSVTVNNPVKGDFKLTNVVTSDTPGGNCPPGSTDPKCGTTTPIAGLEITKVADKKDAKPGDKVTYTVTVKNTGQTVQTGATFTDDLSKVIDDATFNNDQSATIGTPTYAAPKLTWLGDLPIGATSTVTYSVTVNNPVKGDFKLMNVVTSDTPGGNCPPGSTDPKCGTTTPIAGLEIHKVADKANAKPGDKVTYTVTVKNTGQTVQTGATFTDDLTQVVDDATFNNDQSATIGTPTYTAPKLTWVGDLPIGSTSTVTYSVTVNNPVKGDFKLTNVVTSDTPGGNCPPGSTDPKCGTTTPIAGLEIIKVADKTHAKPGDKVTYTVTVKNTGQTVQTGATFTDDLTKVIDDATFNNDQSATIGTPTYAAPKLTWVGDLPIGATSTVTYSVTVNNPVKGDFKLTNVVASDTPGGNCPPGSTDPKCGTTTPIAGLEITKVADKKDAKPGDKVTYTVTVKNTGQTVQTGATFTDDLTKVIDDATFDNDQSATIGTPTYTAPKLTWVGDLPIGATATVTYSVTVNNPIKGDFTLLNAVTSDTPGGNCPPGSTDPKCGTTTPIAGLEITKIADKKDAKPGDKVTYTVTVKNTGQTVQTGATFTDDLTKVVDDATFNNDQSATIGTPTYAAPKLTWVGNLPIGATATVTYSVTVNNPVKGDFKLTNVVTSDTPGGNCPPGSTDPKCGTTTPIAGLEIDKVVDKQDAKPGDKVTYTVTVKNTGQTVQTGATFTDDLTKVIDDATFDNDQSATIGTPTYAAPKLTWVGDLPIGAMATVTYSVTVSNPVKGDFKLTNVVTSDTPGNNCPPGSTDPKCGKTTPIAGLEITKTAGRDGAKPTDPLKPGDTVKYTVTVKNTGQTVQTGATFTDDLTKVLDDAKFNNDQAATIGAKPTYTAPYLTWTGDLPIGATATITYSVKVNNPITGDHKLINAITSDTPGGNCPPGSTDPKCSTVTPLPGMTIQKKADTTQAKPGDKVTYTITVTNSGQTELTGATFTDDMTQVIDDAKYNADAKATTGATTYTAPKLTWTGDLAIGATATVTYTVTVNDPPTGDKKLGNVVTSTTPGNNCPVPMPTRLDSAADRLDPRCSTTVLVPRLDIVKKADKADTKPGDKVTYTVTATNSGQTVLTAATFTDDLTGVLPNAAYNADAKATIGSTTYTAPKLTWTGDLAIGASVTVTYSVTVKENPAGTFQLRNAVGSTTPGASCPPGSTDPKCTTTTPIAGVAIEKTSDSKQAGPGDLVTYKVTVRNTGQTVVKDATFTDDLTGVLDNAAYNADAKATIGSTTYTAPKLTWTGDLPVGATATVTYSVKVNDSVGGDRALRNAVLSTTPGNNCPPGSADPRCATTTPLQPSPEPVVAFTGAVVYPVLLGGLALLMAGGLFVLGARRRGSRR</sequence>
<feature type="domain" description="DUF7927" evidence="5">
    <location>
        <begin position="3012"/>
        <end position="3133"/>
    </location>
</feature>
<dbReference type="InterPro" id="IPR051172">
    <property type="entry name" value="Chlamydia_OmcB"/>
</dbReference>
<evidence type="ECO:0000256" key="1">
    <source>
        <dbReference type="SAM" id="MobiDB-lite"/>
    </source>
</evidence>
<dbReference type="OrthoDB" id="3225333at2"/>
<feature type="domain" description="DUF7927" evidence="5">
    <location>
        <begin position="942"/>
        <end position="1062"/>
    </location>
</feature>
<feature type="domain" description="DUF7927" evidence="5">
    <location>
        <begin position="1199"/>
        <end position="1320"/>
    </location>
</feature>
<feature type="domain" description="GEVED" evidence="4">
    <location>
        <begin position="342"/>
        <end position="417"/>
    </location>
</feature>
<feature type="domain" description="DUF7927" evidence="5">
    <location>
        <begin position="2875"/>
        <end position="2983"/>
    </location>
</feature>
<feature type="transmembrane region" description="Helical" evidence="2">
    <location>
        <begin position="3271"/>
        <end position="3298"/>
    </location>
</feature>
<dbReference type="InterPro" id="IPR057687">
    <property type="entry name" value="DUF7927"/>
</dbReference>
<feature type="compositionally biased region" description="Polar residues" evidence="1">
    <location>
        <begin position="1302"/>
        <end position="1322"/>
    </location>
</feature>
<keyword evidence="3" id="KW-0732">Signal</keyword>
<dbReference type="Proteomes" id="UP000323454">
    <property type="component" value="Unassembled WGS sequence"/>
</dbReference>
<dbReference type="GO" id="GO:0005975">
    <property type="term" value="P:carbohydrate metabolic process"/>
    <property type="evidence" value="ECO:0007669"/>
    <property type="project" value="UniProtKB-ARBA"/>
</dbReference>
<feature type="domain" description="DUF7927" evidence="5">
    <location>
        <begin position="685"/>
        <end position="804"/>
    </location>
</feature>
<dbReference type="PANTHER" id="PTHR34819:SF3">
    <property type="entry name" value="CELL SURFACE PROTEIN"/>
    <property type="match status" value="1"/>
</dbReference>
<feature type="domain" description="DUF7927" evidence="5">
    <location>
        <begin position="2483"/>
        <end position="2605"/>
    </location>
</feature>
<feature type="domain" description="DUF7927" evidence="5">
    <location>
        <begin position="1972"/>
        <end position="2093"/>
    </location>
</feature>
<feature type="domain" description="DUF7927" evidence="5">
    <location>
        <begin position="1588"/>
        <end position="1708"/>
    </location>
</feature>
<evidence type="ECO:0000256" key="3">
    <source>
        <dbReference type="SAM" id="SignalP"/>
    </source>
</evidence>
<feature type="domain" description="DUF7927" evidence="5">
    <location>
        <begin position="2356"/>
        <end position="2477"/>
    </location>
</feature>
<dbReference type="GO" id="GO:0030247">
    <property type="term" value="F:polysaccharide binding"/>
    <property type="evidence" value="ECO:0007669"/>
    <property type="project" value="InterPro"/>
</dbReference>
<dbReference type="EMBL" id="VUOB01000074">
    <property type="protein sequence ID" value="KAA2252568.1"/>
    <property type="molecule type" value="Genomic_DNA"/>
</dbReference>
<name>A0A5B2WNK6_9PSEU</name>
<dbReference type="Pfam" id="PF25549">
    <property type="entry name" value="DUF7927"/>
    <property type="match status" value="22"/>
</dbReference>
<evidence type="ECO:0000259" key="4">
    <source>
        <dbReference type="Pfam" id="PF20009"/>
    </source>
</evidence>
<feature type="region of interest" description="Disordered" evidence="1">
    <location>
        <begin position="1044"/>
        <end position="1063"/>
    </location>
</feature>
<reference evidence="6 7" key="1">
    <citation type="submission" date="2019-09" db="EMBL/GenBank/DDBJ databases">
        <title>Goodfellowia gen. nov., a new genus of the Pseudonocardineae related to Actinoalloteichus, containing Goodfellowia coeruleoviolacea gen. nov., comb. nov. gen. nov., comb. nov.</title>
        <authorList>
            <person name="Labeda D."/>
        </authorList>
    </citation>
    <scope>NUCLEOTIDE SEQUENCE [LARGE SCALE GENOMIC DNA]</scope>
    <source>
        <strain evidence="6 7">AN110305</strain>
    </source>
</reference>
<evidence type="ECO:0000256" key="2">
    <source>
        <dbReference type="SAM" id="Phobius"/>
    </source>
</evidence>
<dbReference type="GO" id="GO:0004553">
    <property type="term" value="F:hydrolase activity, hydrolyzing O-glycosyl compounds"/>
    <property type="evidence" value="ECO:0007669"/>
    <property type="project" value="InterPro"/>
</dbReference>
<feature type="domain" description="DUF7927" evidence="5">
    <location>
        <begin position="552"/>
        <end position="673"/>
    </location>
</feature>
<keyword evidence="2" id="KW-0812">Transmembrane</keyword>
<keyword evidence="2" id="KW-0472">Membrane</keyword>
<feature type="domain" description="DUF7927" evidence="5">
    <location>
        <begin position="3141"/>
        <end position="3261"/>
    </location>
</feature>
<reference evidence="6 7" key="2">
    <citation type="submission" date="2019-09" db="EMBL/GenBank/DDBJ databases">
        <authorList>
            <person name="Jin C."/>
        </authorList>
    </citation>
    <scope>NUCLEOTIDE SEQUENCE [LARGE SCALE GENOMIC DNA]</scope>
    <source>
        <strain evidence="6 7">AN110305</strain>
    </source>
</reference>
<keyword evidence="2" id="KW-1133">Transmembrane helix</keyword>